<organism evidence="14 15">
    <name type="scientific">Ceutorhynchus assimilis</name>
    <name type="common">cabbage seed weevil</name>
    <dbReference type="NCBI Taxonomy" id="467358"/>
    <lineage>
        <taxon>Eukaryota</taxon>
        <taxon>Metazoa</taxon>
        <taxon>Ecdysozoa</taxon>
        <taxon>Arthropoda</taxon>
        <taxon>Hexapoda</taxon>
        <taxon>Insecta</taxon>
        <taxon>Pterygota</taxon>
        <taxon>Neoptera</taxon>
        <taxon>Endopterygota</taxon>
        <taxon>Coleoptera</taxon>
        <taxon>Polyphaga</taxon>
        <taxon>Cucujiformia</taxon>
        <taxon>Curculionidae</taxon>
        <taxon>Ceutorhynchinae</taxon>
        <taxon>Ceutorhynchus</taxon>
    </lineage>
</organism>
<dbReference type="Pfam" id="PF03404">
    <property type="entry name" value="Mo-co_dimer"/>
    <property type="match status" value="1"/>
</dbReference>
<dbReference type="GO" id="GO:0008482">
    <property type="term" value="F:sulfite oxidase activity"/>
    <property type="evidence" value="ECO:0007669"/>
    <property type="project" value="UniProtKB-EC"/>
</dbReference>
<accession>A0A9N9MQW6</accession>
<dbReference type="PRINTS" id="PR00407">
    <property type="entry name" value="EUMOPTERIN"/>
</dbReference>
<dbReference type="GO" id="GO:0020037">
    <property type="term" value="F:heme binding"/>
    <property type="evidence" value="ECO:0007669"/>
    <property type="project" value="TreeGrafter"/>
</dbReference>
<dbReference type="InterPro" id="IPR005066">
    <property type="entry name" value="MoCF_OxRdtse_dimer"/>
</dbReference>
<evidence type="ECO:0000256" key="7">
    <source>
        <dbReference type="ARBA" id="ARBA00022505"/>
    </source>
</evidence>
<sequence>MKIILKSPSQSIFSIPHRLQYCRTLSHFPKTKEEQKNQKSYKNNYYKEKFTSKSVLLGAATTSLFAYYYLVKEKQQRYVYAAKEKENGKSPSLNPCAKPGLWRSDLPIYTKGEVAEHHTLKKGMWISYHEGVYDITDFVHEHPGRDAVTLAAGGPAEPFWAMYGFHEESPFILQKLETMRIGNLCKADQLKVSDFDDPYIDEPKRSEDIIPATKKPFAGTLRLDYLPLNFITPVQWWYVRNHLPVPDLDANNHQVILEVGGTQRIFTMDEIQQMPKACVMVTLMCSGNRGYEMLETTGTKTKIWGPGAVSNAIWTGVKLCDLLEAVGITAENHGNYKHVQFVGTDCEITGVPYSVSIPIWKAVDKKGDVLLAYQMNGEPLTRDHGYPIRMVVPGHTGARSCKWLTKIILSDKEADGNSQMYDFKSFGPSVRSTTADYEKAPSIQAVPVHSVICRPKARDSVQVVEGRIDVKGFAYAGGGNKIIRVDISTDQGKTWQPAQLDFQDNKSDYPHNWSWTLWSCKLPIDKNQHDVEIWCKAIDTSSNTQPEGFEYIYNFKGVTANAYHKIKFKLIPCNT</sequence>
<dbReference type="SUPFAM" id="SSF81296">
    <property type="entry name" value="E set domains"/>
    <property type="match status" value="1"/>
</dbReference>
<evidence type="ECO:0000256" key="5">
    <source>
        <dbReference type="ARBA" id="ARBA00004971"/>
    </source>
</evidence>
<comment type="subcellular location">
    <subcellularLocation>
        <location evidence="3">Mitochondrion intermembrane space</location>
    </subcellularLocation>
</comment>
<evidence type="ECO:0000256" key="1">
    <source>
        <dbReference type="ARBA" id="ARBA00001924"/>
    </source>
</evidence>
<dbReference type="InterPro" id="IPR000572">
    <property type="entry name" value="OxRdtase_Mopterin-bd_dom"/>
</dbReference>
<evidence type="ECO:0000256" key="12">
    <source>
        <dbReference type="ARBA" id="ARBA00023128"/>
    </source>
</evidence>
<dbReference type="Gene3D" id="2.60.40.650">
    <property type="match status" value="1"/>
</dbReference>
<dbReference type="InterPro" id="IPR036400">
    <property type="entry name" value="Cyt_B5-like_heme/steroid_sf"/>
</dbReference>
<comment type="pathway">
    <text evidence="5">Energy metabolism; sulfur metabolism.</text>
</comment>
<dbReference type="SUPFAM" id="SSF56524">
    <property type="entry name" value="Oxidoreductase molybdopterin-binding domain"/>
    <property type="match status" value="1"/>
</dbReference>
<comment type="cofactor">
    <cofactor evidence="1">
        <name>Mo-molybdopterin</name>
        <dbReference type="ChEBI" id="CHEBI:71302"/>
    </cofactor>
</comment>
<dbReference type="PROSITE" id="PS50255">
    <property type="entry name" value="CYTOCHROME_B5_2"/>
    <property type="match status" value="1"/>
</dbReference>
<dbReference type="Pfam" id="PF00174">
    <property type="entry name" value="Oxidored_molyb"/>
    <property type="match status" value="1"/>
</dbReference>
<comment type="pathway">
    <text evidence="4">Sulfur metabolism.</text>
</comment>
<keyword evidence="15" id="KW-1185">Reference proteome</keyword>
<dbReference type="InterPro" id="IPR036374">
    <property type="entry name" value="OxRdtase_Mopterin-bd_sf"/>
</dbReference>
<dbReference type="GO" id="GO:0005758">
    <property type="term" value="C:mitochondrial intermembrane space"/>
    <property type="evidence" value="ECO:0007669"/>
    <property type="project" value="UniProtKB-SubCell"/>
</dbReference>
<dbReference type="AlphaFoldDB" id="A0A9N9MQW6"/>
<proteinExistence type="predicted"/>
<dbReference type="InterPro" id="IPR008335">
    <property type="entry name" value="Mopterin_OxRdtase_euk"/>
</dbReference>
<evidence type="ECO:0000256" key="2">
    <source>
        <dbReference type="ARBA" id="ARBA00001970"/>
    </source>
</evidence>
<evidence type="ECO:0000256" key="4">
    <source>
        <dbReference type="ARBA" id="ARBA00004678"/>
    </source>
</evidence>
<keyword evidence="11" id="KW-0408">Iron</keyword>
<dbReference type="Gene3D" id="3.90.420.10">
    <property type="entry name" value="Oxidoreductase, molybdopterin-binding domain"/>
    <property type="match status" value="1"/>
</dbReference>
<dbReference type="EMBL" id="OU892279">
    <property type="protein sequence ID" value="CAG9766775.1"/>
    <property type="molecule type" value="Genomic_DNA"/>
</dbReference>
<dbReference type="FunFam" id="3.10.120.10:FF:000007">
    <property type="entry name" value="Sulfite oxidase, mitochondrial"/>
    <property type="match status" value="1"/>
</dbReference>
<evidence type="ECO:0000256" key="11">
    <source>
        <dbReference type="ARBA" id="ARBA00023004"/>
    </source>
</evidence>
<evidence type="ECO:0000313" key="14">
    <source>
        <dbReference type="EMBL" id="CAG9766775.1"/>
    </source>
</evidence>
<dbReference type="PANTHER" id="PTHR19372:SF7">
    <property type="entry name" value="SULFITE OXIDASE, MITOCHONDRIAL"/>
    <property type="match status" value="1"/>
</dbReference>
<dbReference type="Proteomes" id="UP001152799">
    <property type="component" value="Chromosome 3"/>
</dbReference>
<evidence type="ECO:0000313" key="15">
    <source>
        <dbReference type="Proteomes" id="UP001152799"/>
    </source>
</evidence>
<dbReference type="Gene3D" id="3.10.120.10">
    <property type="entry name" value="Cytochrome b5-like heme/steroid binding domain"/>
    <property type="match status" value="1"/>
</dbReference>
<dbReference type="GO" id="GO:0043546">
    <property type="term" value="F:molybdopterin cofactor binding"/>
    <property type="evidence" value="ECO:0007669"/>
    <property type="project" value="TreeGrafter"/>
</dbReference>
<dbReference type="GO" id="GO:0006790">
    <property type="term" value="P:sulfur compound metabolic process"/>
    <property type="evidence" value="ECO:0007669"/>
    <property type="project" value="TreeGrafter"/>
</dbReference>
<keyword evidence="7" id="KW-0500">Molybdenum</keyword>
<feature type="domain" description="Cytochrome b5 heme-binding" evidence="13">
    <location>
        <begin position="106"/>
        <end position="185"/>
    </location>
</feature>
<keyword evidence="10" id="KW-0560">Oxidoreductase</keyword>
<dbReference type="SMART" id="SM01117">
    <property type="entry name" value="Cyt-b5"/>
    <property type="match status" value="1"/>
</dbReference>
<evidence type="ECO:0000256" key="8">
    <source>
        <dbReference type="ARBA" id="ARBA00022617"/>
    </source>
</evidence>
<dbReference type="InterPro" id="IPR001199">
    <property type="entry name" value="Cyt_B5-like_heme/steroid-bd"/>
</dbReference>
<keyword evidence="8" id="KW-0349">Heme</keyword>
<name>A0A9N9MQW6_9CUCU</name>
<evidence type="ECO:0000256" key="10">
    <source>
        <dbReference type="ARBA" id="ARBA00023002"/>
    </source>
</evidence>
<dbReference type="Pfam" id="PF00173">
    <property type="entry name" value="Cyt-b5"/>
    <property type="match status" value="1"/>
</dbReference>
<dbReference type="OrthoDB" id="10051395at2759"/>
<evidence type="ECO:0000256" key="9">
    <source>
        <dbReference type="ARBA" id="ARBA00022723"/>
    </source>
</evidence>
<keyword evidence="12" id="KW-0496">Mitochondrion</keyword>
<reference evidence="14" key="1">
    <citation type="submission" date="2022-01" db="EMBL/GenBank/DDBJ databases">
        <authorList>
            <person name="King R."/>
        </authorList>
    </citation>
    <scope>NUCLEOTIDE SEQUENCE</scope>
</reference>
<keyword evidence="9" id="KW-0479">Metal-binding</keyword>
<comment type="cofactor">
    <cofactor evidence="2">
        <name>heme b</name>
        <dbReference type="ChEBI" id="CHEBI:60344"/>
    </cofactor>
</comment>
<dbReference type="PANTHER" id="PTHR19372">
    <property type="entry name" value="SULFITE REDUCTASE"/>
    <property type="match status" value="1"/>
</dbReference>
<evidence type="ECO:0000256" key="6">
    <source>
        <dbReference type="ARBA" id="ARBA00012505"/>
    </source>
</evidence>
<evidence type="ECO:0000259" key="13">
    <source>
        <dbReference type="PROSITE" id="PS50255"/>
    </source>
</evidence>
<protein>
    <recommendedName>
        <fullName evidence="6">sulfite oxidase</fullName>
        <ecNumber evidence="6">1.8.3.1</ecNumber>
    </recommendedName>
</protein>
<evidence type="ECO:0000256" key="3">
    <source>
        <dbReference type="ARBA" id="ARBA00004569"/>
    </source>
</evidence>
<dbReference type="GO" id="GO:0030151">
    <property type="term" value="F:molybdenum ion binding"/>
    <property type="evidence" value="ECO:0007669"/>
    <property type="project" value="InterPro"/>
</dbReference>
<dbReference type="EC" id="1.8.3.1" evidence="6"/>
<dbReference type="FunFam" id="3.90.420.10:FF:000002">
    <property type="entry name" value="sulfite oxidase, mitochondrial"/>
    <property type="match status" value="1"/>
</dbReference>
<dbReference type="SUPFAM" id="SSF55856">
    <property type="entry name" value="Cytochrome b5-like heme/steroid binding domain"/>
    <property type="match status" value="1"/>
</dbReference>
<gene>
    <name evidence="14" type="ORF">CEUTPL_LOCUS7347</name>
</gene>
<dbReference type="InterPro" id="IPR014756">
    <property type="entry name" value="Ig_E-set"/>
</dbReference>